<dbReference type="Pfam" id="PF14602">
    <property type="entry name" value="Hexapep_2"/>
    <property type="match status" value="1"/>
</dbReference>
<proteinExistence type="predicted"/>
<dbReference type="InterPro" id="IPR001451">
    <property type="entry name" value="Hexapep"/>
</dbReference>
<dbReference type="SUPFAM" id="SSF51161">
    <property type="entry name" value="Trimeric LpxA-like enzymes"/>
    <property type="match status" value="1"/>
</dbReference>
<sequence>MSRYIGKKSFIDPSVIIGVNTFIYGPSRIGNETIIDTDVVIGYPTRKKLFESRYTKQSHGIFELDEIFDELSEGSVIGGHCIIRRGTIIYERTVIGDYTETGHNVLIREDTKIGEKCRIGSYTIIDGMVTIGSNTVIQSNTYIPPKTVIGSQVFIAPRVVFTNDRYPPSKRLIETIVEDDVVIGANSTIIAGIKIGKGAVIAAGSVVTKSVEPYTVVAGVPAKPIMSREEYEKRKKNYENLVNLFPWK</sequence>
<keyword evidence="2" id="KW-0808">Transferase</keyword>
<dbReference type="Gene3D" id="2.160.10.10">
    <property type="entry name" value="Hexapeptide repeat proteins"/>
    <property type="match status" value="1"/>
</dbReference>
<evidence type="ECO:0000313" key="6">
    <source>
        <dbReference type="Proteomes" id="UP001529235"/>
    </source>
</evidence>
<protein>
    <submittedName>
        <fullName evidence="5">DapH/DapD/GlmU-related protein</fullName>
    </submittedName>
</protein>
<dbReference type="InterPro" id="IPR011004">
    <property type="entry name" value="Trimer_LpxA-like_sf"/>
</dbReference>
<dbReference type="Proteomes" id="UP001529235">
    <property type="component" value="Unassembled WGS sequence"/>
</dbReference>
<dbReference type="EMBL" id="JASNVW010000001">
    <property type="protein sequence ID" value="MDK6028409.1"/>
    <property type="molecule type" value="Genomic_DNA"/>
</dbReference>
<dbReference type="AlphaFoldDB" id="A0ABD4Z5C5"/>
<evidence type="ECO:0000256" key="3">
    <source>
        <dbReference type="ARBA" id="ARBA00022915"/>
    </source>
</evidence>
<keyword evidence="4" id="KW-0457">Lysine biosynthesis</keyword>
<keyword evidence="6" id="KW-1185">Reference proteome</keyword>
<dbReference type="InterPro" id="IPR018357">
    <property type="entry name" value="Hexapep_transf_CS"/>
</dbReference>
<dbReference type="PANTHER" id="PTHR43300:SF10">
    <property type="entry name" value="2,3,4,5-TETRAHYDROPYRIDINE-2,6-DICARBOXYLATE N-ACETYLTRANSFERASE"/>
    <property type="match status" value="1"/>
</dbReference>
<keyword evidence="3" id="KW-0220">Diaminopimelate biosynthesis</keyword>
<dbReference type="PANTHER" id="PTHR43300">
    <property type="entry name" value="ACETYLTRANSFERASE"/>
    <property type="match status" value="1"/>
</dbReference>
<name>A0ABD4Z5C5_9CREN</name>
<comment type="caution">
    <text evidence="5">The sequence shown here is derived from an EMBL/GenBank/DDBJ whole genome shotgun (WGS) entry which is preliminary data.</text>
</comment>
<dbReference type="CDD" id="cd03358">
    <property type="entry name" value="LbH_WxcM_N_like"/>
    <property type="match status" value="1"/>
</dbReference>
<dbReference type="PROSITE" id="PS00101">
    <property type="entry name" value="HEXAPEP_TRANSFERASES"/>
    <property type="match status" value="1"/>
</dbReference>
<evidence type="ECO:0000256" key="4">
    <source>
        <dbReference type="ARBA" id="ARBA00023154"/>
    </source>
</evidence>
<evidence type="ECO:0000313" key="5">
    <source>
        <dbReference type="EMBL" id="MDK6028409.1"/>
    </source>
</evidence>
<dbReference type="RefSeq" id="WP_285273374.1">
    <property type="nucleotide sequence ID" value="NZ_JASNVW010000001.1"/>
</dbReference>
<dbReference type="Pfam" id="PF00132">
    <property type="entry name" value="Hexapep"/>
    <property type="match status" value="2"/>
</dbReference>
<dbReference type="InterPro" id="IPR050179">
    <property type="entry name" value="Trans_hexapeptide_repeat"/>
</dbReference>
<evidence type="ECO:0000256" key="2">
    <source>
        <dbReference type="ARBA" id="ARBA00022679"/>
    </source>
</evidence>
<dbReference type="GO" id="GO:0016740">
    <property type="term" value="F:transferase activity"/>
    <property type="evidence" value="ECO:0007669"/>
    <property type="project" value="UniProtKB-KW"/>
</dbReference>
<reference evidence="5 6" key="1">
    <citation type="submission" date="2023-05" db="EMBL/GenBank/DDBJ databases">
        <title>A new hyperthermophilic archaea 'Ignisphaera cupida' sp. nov. and description of the family 'Ignisphaeraceae' fam. nov.</title>
        <authorList>
            <person name="Podosokorskaya O.A."/>
            <person name="Elcheninov A.G."/>
            <person name="Klukina A."/>
            <person name="Merkel A.Y."/>
        </authorList>
    </citation>
    <scope>NUCLEOTIDE SEQUENCE [LARGE SCALE GENOMIC DNA]</scope>
    <source>
        <strain evidence="5 6">4213-co</strain>
    </source>
</reference>
<gene>
    <name evidence="5" type="ORF">QPL79_03405</name>
</gene>
<organism evidence="5 6">
    <name type="scientific">Ignisphaera cupida</name>
    <dbReference type="NCBI Taxonomy" id="3050454"/>
    <lineage>
        <taxon>Archaea</taxon>
        <taxon>Thermoproteota</taxon>
        <taxon>Thermoprotei</taxon>
        <taxon>Desulfurococcales</taxon>
        <taxon>Desulfurococcaceae</taxon>
        <taxon>Ignisphaera</taxon>
    </lineage>
</organism>
<evidence type="ECO:0000256" key="1">
    <source>
        <dbReference type="ARBA" id="ARBA00022605"/>
    </source>
</evidence>
<accession>A0ABD4Z5C5</accession>
<keyword evidence="1" id="KW-0028">Amino-acid biosynthesis</keyword>